<dbReference type="RefSeq" id="WP_064684120.1">
    <property type="nucleotide sequence ID" value="NZ_CP104154.1"/>
</dbReference>
<evidence type="ECO:0000313" key="3">
    <source>
        <dbReference type="Proteomes" id="UP000218807"/>
    </source>
</evidence>
<feature type="region of interest" description="Disordered" evidence="1">
    <location>
        <begin position="31"/>
        <end position="61"/>
    </location>
</feature>
<dbReference type="Proteomes" id="UP000218807">
    <property type="component" value="Unassembled WGS sequence"/>
</dbReference>
<sequence>MGNVFANGLEISGKDTDGKTIAAFPDTCFTPPQTPATPPGVPVPYPSFGTSSDTDKGTSTVKIGGQTVNIKNKSYLSKTTGTEAGCAPKKNLITSRNTGKEYFHSWSNDVKFDGEPVIRFSDMATNDHASPQAGTPPWLHVLSANVGGITCGTLLQKMNLRLHPHNKKNCPQGYQSEHYVGNEYFQPDRAHNTSYDQWKDYSVRTAPCVCIRSMKHKKGGGFQETGKGSRKDTPHDTKTKAVNDYNAKLEAQTGRSPKLRGAVAKGTKSISEQHKECKNSSPATQEKVAKCLTMIFMAYIQSVVGPPPPKKSMEELNEMRTMRHRTVA</sequence>
<evidence type="ECO:0000256" key="1">
    <source>
        <dbReference type="SAM" id="MobiDB-lite"/>
    </source>
</evidence>
<accession>A0A2A5KWZ9</accession>
<keyword evidence="3" id="KW-1185">Reference proteome</keyword>
<comment type="caution">
    <text evidence="2">The sequence shown here is derived from an EMBL/GenBank/DDBJ whole genome shotgun (WGS) entry which is preliminary data.</text>
</comment>
<feature type="compositionally biased region" description="Basic and acidic residues" evidence="1">
    <location>
        <begin position="227"/>
        <end position="239"/>
    </location>
</feature>
<protein>
    <submittedName>
        <fullName evidence="2">DUF4150 domain-containing protein</fullName>
    </submittedName>
</protein>
<organism evidence="2 3">
    <name type="scientific">Rhizobium sophoriradicis</name>
    <dbReference type="NCBI Taxonomy" id="1535245"/>
    <lineage>
        <taxon>Bacteria</taxon>
        <taxon>Pseudomonadati</taxon>
        <taxon>Pseudomonadota</taxon>
        <taxon>Alphaproteobacteria</taxon>
        <taxon>Hyphomicrobiales</taxon>
        <taxon>Rhizobiaceae</taxon>
        <taxon>Rhizobium/Agrobacterium group</taxon>
        <taxon>Rhizobium</taxon>
    </lineage>
</organism>
<dbReference type="EMBL" id="NXDM01000005">
    <property type="protein sequence ID" value="PCK81579.1"/>
    <property type="molecule type" value="Genomic_DNA"/>
</dbReference>
<evidence type="ECO:0000313" key="2">
    <source>
        <dbReference type="EMBL" id="PCK81579.1"/>
    </source>
</evidence>
<dbReference type="AlphaFoldDB" id="A0A2A5KWZ9"/>
<feature type="region of interest" description="Disordered" evidence="1">
    <location>
        <begin position="307"/>
        <end position="328"/>
    </location>
</feature>
<feature type="region of interest" description="Disordered" evidence="1">
    <location>
        <begin position="219"/>
        <end position="239"/>
    </location>
</feature>
<feature type="compositionally biased region" description="Basic and acidic residues" evidence="1">
    <location>
        <begin position="311"/>
        <end position="321"/>
    </location>
</feature>
<dbReference type="Pfam" id="PF13665">
    <property type="entry name" value="Tox-PAAR-like"/>
    <property type="match status" value="1"/>
</dbReference>
<gene>
    <name evidence="2" type="ORF">CPT34_07115</name>
</gene>
<proteinExistence type="predicted"/>
<feature type="region of interest" description="Disordered" evidence="1">
    <location>
        <begin position="255"/>
        <end position="283"/>
    </location>
</feature>
<feature type="compositionally biased region" description="Low complexity" evidence="1">
    <location>
        <begin position="46"/>
        <end position="60"/>
    </location>
</feature>
<feature type="compositionally biased region" description="Pro residues" evidence="1">
    <location>
        <begin position="32"/>
        <end position="45"/>
    </location>
</feature>
<name>A0A2A5KWZ9_9HYPH</name>
<reference evidence="2 3" key="1">
    <citation type="submission" date="2017-09" db="EMBL/GenBank/DDBJ databases">
        <title>Comparative genomics of rhizobia isolated from Phaseolus vulgaris in China.</title>
        <authorList>
            <person name="Tong W."/>
        </authorList>
    </citation>
    <scope>NUCLEOTIDE SEQUENCE [LARGE SCALE GENOMIC DNA]</scope>
    <source>
        <strain evidence="2 3">L101</strain>
    </source>
</reference>